<reference evidence="3 4" key="1">
    <citation type="submission" date="2024-07" db="EMBL/GenBank/DDBJ databases">
        <title>Section-level genome sequencing and comparative genomics of Aspergillus sections Usti and Cavernicolus.</title>
        <authorList>
            <consortium name="Lawrence Berkeley National Laboratory"/>
            <person name="Nybo J.L."/>
            <person name="Vesth T.C."/>
            <person name="Theobald S."/>
            <person name="Frisvad J.C."/>
            <person name="Larsen T.O."/>
            <person name="Kjaerboelling I."/>
            <person name="Rothschild-Mancinelli K."/>
            <person name="Lyhne E.K."/>
            <person name="Kogle M.E."/>
            <person name="Barry K."/>
            <person name="Clum A."/>
            <person name="Na H."/>
            <person name="Ledsgaard L."/>
            <person name="Lin J."/>
            <person name="Lipzen A."/>
            <person name="Kuo A."/>
            <person name="Riley R."/>
            <person name="Mondo S."/>
            <person name="Labutti K."/>
            <person name="Haridas S."/>
            <person name="Pangalinan J."/>
            <person name="Salamov A.A."/>
            <person name="Simmons B.A."/>
            <person name="Magnuson J.K."/>
            <person name="Chen J."/>
            <person name="Drula E."/>
            <person name="Henrissat B."/>
            <person name="Wiebenga A."/>
            <person name="Lubbers R.J."/>
            <person name="Gomes A.C."/>
            <person name="Makela M.R."/>
            <person name="Stajich J."/>
            <person name="Grigoriev I.V."/>
            <person name="Mortensen U.H."/>
            <person name="De Vries R.P."/>
            <person name="Baker S.E."/>
            <person name="Andersen M.R."/>
        </authorList>
    </citation>
    <scope>NUCLEOTIDE SEQUENCE [LARGE SCALE GENOMIC DNA]</scope>
    <source>
        <strain evidence="3 4">CBS 123904</strain>
    </source>
</reference>
<dbReference type="SMART" id="SM01110">
    <property type="entry name" value="Cutinase"/>
    <property type="match status" value="1"/>
</dbReference>
<organism evidence="3 4">
    <name type="scientific">Aspergillus pseudoustus</name>
    <dbReference type="NCBI Taxonomy" id="1810923"/>
    <lineage>
        <taxon>Eukaryota</taxon>
        <taxon>Fungi</taxon>
        <taxon>Dikarya</taxon>
        <taxon>Ascomycota</taxon>
        <taxon>Pezizomycotina</taxon>
        <taxon>Eurotiomycetes</taxon>
        <taxon>Eurotiomycetidae</taxon>
        <taxon>Eurotiales</taxon>
        <taxon>Aspergillaceae</taxon>
        <taxon>Aspergillus</taxon>
        <taxon>Aspergillus subgen. Nidulantes</taxon>
    </lineage>
</organism>
<comment type="caution">
    <text evidence="3">The sequence shown here is derived from an EMBL/GenBank/DDBJ whole genome shotgun (WGS) entry which is preliminary data.</text>
</comment>
<evidence type="ECO:0000313" key="4">
    <source>
        <dbReference type="Proteomes" id="UP001610446"/>
    </source>
</evidence>
<dbReference type="Pfam" id="PF01083">
    <property type="entry name" value="Cutinase"/>
    <property type="match status" value="1"/>
</dbReference>
<dbReference type="Proteomes" id="UP001610446">
    <property type="component" value="Unassembled WGS sequence"/>
</dbReference>
<sequence length="254" mass="27142">MSFQTILSISSHPPKLFLRNPRLNMVPKLFAFALTLSATFASPLVPRATCYDYVLIDARGTFELQGPSLGFGGMIKQTKAALPNGNVHDVIYPAAPDLTQLTTLVGRNDILSKLRTRSQHCPNQTYALLGYSQGATVVLEALKSIKGTSVEALVKAVLLIGNPTQVPNQVSTVDEDGGSSTRGSSGSLLFINGEVGLSQEWVDSGNALNICVRGDPVCNGLDITSLATWVIHLSYPLSAKVQDLGAEFLISQLQ</sequence>
<keyword evidence="2" id="KW-1015">Disulfide bond</keyword>
<dbReference type="Gene3D" id="3.40.50.1820">
    <property type="entry name" value="alpha/beta hydrolase"/>
    <property type="match status" value="1"/>
</dbReference>
<dbReference type="SUPFAM" id="SSF53474">
    <property type="entry name" value="alpha/beta-Hydrolases"/>
    <property type="match status" value="1"/>
</dbReference>
<dbReference type="InterPro" id="IPR000675">
    <property type="entry name" value="Cutinase/axe"/>
</dbReference>
<gene>
    <name evidence="3" type="ORF">BJY01DRAFT_250942</name>
</gene>
<dbReference type="PANTHER" id="PTHR33630">
    <property type="entry name" value="CUTINASE RV1984C-RELATED-RELATED"/>
    <property type="match status" value="1"/>
</dbReference>
<dbReference type="InterPro" id="IPR029058">
    <property type="entry name" value="AB_hydrolase_fold"/>
</dbReference>
<evidence type="ECO:0000256" key="1">
    <source>
        <dbReference type="ARBA" id="ARBA00022801"/>
    </source>
</evidence>
<keyword evidence="4" id="KW-1185">Reference proteome</keyword>
<name>A0ABR4JEG6_9EURO</name>
<protein>
    <submittedName>
        <fullName evidence="3">Cutinase</fullName>
    </submittedName>
</protein>
<accession>A0ABR4JEG6</accession>
<keyword evidence="1" id="KW-0378">Hydrolase</keyword>
<evidence type="ECO:0000256" key="2">
    <source>
        <dbReference type="ARBA" id="ARBA00023157"/>
    </source>
</evidence>
<evidence type="ECO:0000313" key="3">
    <source>
        <dbReference type="EMBL" id="KAL2838443.1"/>
    </source>
</evidence>
<proteinExistence type="predicted"/>
<dbReference type="EMBL" id="JBFXLU010000145">
    <property type="protein sequence ID" value="KAL2838443.1"/>
    <property type="molecule type" value="Genomic_DNA"/>
</dbReference>
<dbReference type="PANTHER" id="PTHR33630:SF9">
    <property type="entry name" value="CUTINASE 4"/>
    <property type="match status" value="1"/>
</dbReference>